<evidence type="ECO:0000256" key="2">
    <source>
        <dbReference type="ARBA" id="ARBA00007543"/>
    </source>
</evidence>
<dbReference type="GO" id="GO:0046872">
    <property type="term" value="F:metal ion binding"/>
    <property type="evidence" value="ECO:0007669"/>
    <property type="project" value="UniProtKB-KW"/>
</dbReference>
<comment type="similarity">
    <text evidence="2">Belongs to the cytochrome ubiquinol oxidase subunit 2 family.</text>
</comment>
<keyword evidence="4" id="KW-1003">Cell membrane</keyword>
<accession>A0A2W0CEW0</accession>
<organism evidence="13 14">
    <name type="scientific">Paenibacillus illinoisensis</name>
    <dbReference type="NCBI Taxonomy" id="59845"/>
    <lineage>
        <taxon>Bacteria</taxon>
        <taxon>Bacillati</taxon>
        <taxon>Bacillota</taxon>
        <taxon>Bacilli</taxon>
        <taxon>Bacillales</taxon>
        <taxon>Paenibacillaceae</taxon>
        <taxon>Paenibacillus</taxon>
    </lineage>
</organism>
<keyword evidence="9 12" id="KW-1133">Transmembrane helix</keyword>
<protein>
    <submittedName>
        <fullName evidence="13">Cytochrome d ubiquinol oxidase subunit II</fullName>
        <ecNumber evidence="13">1.10.3.-</ecNumber>
    </submittedName>
</protein>
<evidence type="ECO:0000313" key="13">
    <source>
        <dbReference type="EMBL" id="PYY29319.1"/>
    </source>
</evidence>
<evidence type="ECO:0000256" key="1">
    <source>
        <dbReference type="ARBA" id="ARBA00004651"/>
    </source>
</evidence>
<keyword evidence="3" id="KW-0813">Transport</keyword>
<evidence type="ECO:0000256" key="8">
    <source>
        <dbReference type="ARBA" id="ARBA00022982"/>
    </source>
</evidence>
<keyword evidence="10" id="KW-0408">Iron</keyword>
<feature type="transmembrane region" description="Helical" evidence="12">
    <location>
        <begin position="171"/>
        <end position="192"/>
    </location>
</feature>
<evidence type="ECO:0000256" key="4">
    <source>
        <dbReference type="ARBA" id="ARBA00022475"/>
    </source>
</evidence>
<dbReference type="Pfam" id="PF02322">
    <property type="entry name" value="Cyt_bd_oxida_II"/>
    <property type="match status" value="1"/>
</dbReference>
<dbReference type="GO" id="GO:0005886">
    <property type="term" value="C:plasma membrane"/>
    <property type="evidence" value="ECO:0007669"/>
    <property type="project" value="UniProtKB-SubCell"/>
</dbReference>
<evidence type="ECO:0000256" key="11">
    <source>
        <dbReference type="ARBA" id="ARBA00023136"/>
    </source>
</evidence>
<dbReference type="GO" id="GO:0016682">
    <property type="term" value="F:oxidoreductase activity, acting on diphenols and related substances as donors, oxygen as acceptor"/>
    <property type="evidence" value="ECO:0007669"/>
    <property type="project" value="TreeGrafter"/>
</dbReference>
<keyword evidence="13" id="KW-0560">Oxidoreductase</keyword>
<gene>
    <name evidence="13" type="ORF">PIL02S_02268</name>
</gene>
<dbReference type="NCBIfam" id="TIGR00203">
    <property type="entry name" value="cydB"/>
    <property type="match status" value="1"/>
</dbReference>
<keyword evidence="11 12" id="KW-0472">Membrane</keyword>
<evidence type="ECO:0000256" key="6">
    <source>
        <dbReference type="ARBA" id="ARBA00022692"/>
    </source>
</evidence>
<dbReference type="EMBL" id="PRLG01000018">
    <property type="protein sequence ID" value="PYY29319.1"/>
    <property type="molecule type" value="Genomic_DNA"/>
</dbReference>
<feature type="transmembrane region" description="Helical" evidence="12">
    <location>
        <begin position="312"/>
        <end position="334"/>
    </location>
</feature>
<keyword evidence="5" id="KW-0349">Heme</keyword>
<comment type="caution">
    <text evidence="13">The sequence shown here is derived from an EMBL/GenBank/DDBJ whole genome shotgun (WGS) entry which is preliminary data.</text>
</comment>
<dbReference type="Proteomes" id="UP000247459">
    <property type="component" value="Unassembled WGS sequence"/>
</dbReference>
<feature type="transmembrane region" description="Helical" evidence="12">
    <location>
        <begin position="213"/>
        <end position="231"/>
    </location>
</feature>
<feature type="transmembrane region" description="Helical" evidence="12">
    <location>
        <begin position="20"/>
        <end position="50"/>
    </location>
</feature>
<evidence type="ECO:0000256" key="12">
    <source>
        <dbReference type="SAM" id="Phobius"/>
    </source>
</evidence>
<evidence type="ECO:0000313" key="14">
    <source>
        <dbReference type="Proteomes" id="UP000247459"/>
    </source>
</evidence>
<feature type="transmembrane region" description="Helical" evidence="12">
    <location>
        <begin position="96"/>
        <end position="116"/>
    </location>
</feature>
<comment type="subcellular location">
    <subcellularLocation>
        <location evidence="1">Cell membrane</location>
        <topology evidence="1">Multi-pass membrane protein</topology>
    </subcellularLocation>
</comment>
<evidence type="ECO:0000256" key="5">
    <source>
        <dbReference type="ARBA" id="ARBA00022617"/>
    </source>
</evidence>
<sequence>MNRPIRSAWMGGIPLSLSELWFLLIAVLFVGFFFLEGFDFGVGMSTGLIAKSDRERRTLINSIGPFWDGNEVWLITAGGAMFAAFPHWYATLFSGFYLPLVVVLLALIGRGVAFEFRSKMKQQRWRKTWDIIIVVSSSLLPFLFGVVFATLMKGLPIDGEMQMRAGFLDIVNPYTVVGGLSVTLLCLVHGLLFASLRTVGDLRERALNMANKLMLPLAAILAAYAVMTYFMTDVFAVRGWALWIMVVLGAVSLGLAAYFVRHKREGWAFGMTGAVIAIAFASVFIGLFPRVMVSSLGSAFDLTVYNAASGAYSLKVMTIVACTLLPFVLGYQIWSYYIFRKRLNEQHHLEY</sequence>
<evidence type="ECO:0000256" key="3">
    <source>
        <dbReference type="ARBA" id="ARBA00022448"/>
    </source>
</evidence>
<evidence type="ECO:0000256" key="7">
    <source>
        <dbReference type="ARBA" id="ARBA00022723"/>
    </source>
</evidence>
<dbReference type="AlphaFoldDB" id="A0A2W0CEW0"/>
<dbReference type="InterPro" id="IPR003317">
    <property type="entry name" value="Cyt-d_oxidase_su2"/>
</dbReference>
<feature type="transmembrane region" description="Helical" evidence="12">
    <location>
        <begin position="128"/>
        <end position="151"/>
    </location>
</feature>
<dbReference type="RefSeq" id="WP_258377644.1">
    <property type="nucleotide sequence ID" value="NZ_PRLG01000018.1"/>
</dbReference>
<feature type="transmembrane region" description="Helical" evidence="12">
    <location>
        <begin position="237"/>
        <end position="260"/>
    </location>
</feature>
<dbReference type="GO" id="GO:0070069">
    <property type="term" value="C:cytochrome complex"/>
    <property type="evidence" value="ECO:0007669"/>
    <property type="project" value="TreeGrafter"/>
</dbReference>
<proteinExistence type="inferred from homology"/>
<reference evidence="13 14" key="1">
    <citation type="submission" date="2018-01" db="EMBL/GenBank/DDBJ databases">
        <title>Genome sequence of the PGP bacterium Paenibacillus illinoisensis E3.</title>
        <authorList>
            <person name="Rolli E."/>
            <person name="Marasco R."/>
            <person name="Bessem C."/>
            <person name="Michoud G."/>
            <person name="Gaiarsa S."/>
            <person name="Borin S."/>
            <person name="Daffonchio D."/>
        </authorList>
    </citation>
    <scope>NUCLEOTIDE SEQUENCE [LARGE SCALE GENOMIC DNA]</scope>
    <source>
        <strain evidence="13 14">E3</strain>
    </source>
</reference>
<dbReference type="GO" id="GO:0009055">
    <property type="term" value="F:electron transfer activity"/>
    <property type="evidence" value="ECO:0007669"/>
    <property type="project" value="TreeGrafter"/>
</dbReference>
<dbReference type="PANTHER" id="PTHR43141">
    <property type="entry name" value="CYTOCHROME BD2 SUBUNIT II"/>
    <property type="match status" value="1"/>
</dbReference>
<dbReference type="PANTHER" id="PTHR43141:SF5">
    <property type="entry name" value="CYTOCHROME BD-I UBIQUINOL OXIDASE SUBUNIT 2"/>
    <property type="match status" value="1"/>
</dbReference>
<dbReference type="EC" id="1.10.3.-" evidence="13"/>
<dbReference type="PIRSF" id="PIRSF000267">
    <property type="entry name" value="Cyt_oxidse_sub2"/>
    <property type="match status" value="1"/>
</dbReference>
<dbReference type="GO" id="GO:0019646">
    <property type="term" value="P:aerobic electron transport chain"/>
    <property type="evidence" value="ECO:0007669"/>
    <property type="project" value="TreeGrafter"/>
</dbReference>
<keyword evidence="6 12" id="KW-0812">Transmembrane</keyword>
<feature type="transmembrane region" description="Helical" evidence="12">
    <location>
        <begin position="267"/>
        <end position="292"/>
    </location>
</feature>
<evidence type="ECO:0000256" key="9">
    <source>
        <dbReference type="ARBA" id="ARBA00022989"/>
    </source>
</evidence>
<keyword evidence="7" id="KW-0479">Metal-binding</keyword>
<name>A0A2W0CEW0_9BACL</name>
<evidence type="ECO:0000256" key="10">
    <source>
        <dbReference type="ARBA" id="ARBA00023004"/>
    </source>
</evidence>
<keyword evidence="8" id="KW-0249">Electron transport</keyword>